<dbReference type="EMBL" id="CDHK01000006">
    <property type="protein sequence ID" value="CEJ58531.1"/>
    <property type="molecule type" value="Genomic_DNA"/>
</dbReference>
<dbReference type="PROSITE" id="PS50181">
    <property type="entry name" value="FBOX"/>
    <property type="match status" value="1"/>
</dbReference>
<accession>A0A0F7TRV7</accession>
<dbReference type="STRING" id="104259.A0A0F7TRV7"/>
<evidence type="ECO:0000313" key="2">
    <source>
        <dbReference type="EMBL" id="CEJ58531.1"/>
    </source>
</evidence>
<protein>
    <recommendedName>
        <fullName evidence="1">F-box domain-containing protein</fullName>
    </recommendedName>
</protein>
<dbReference type="AlphaFoldDB" id="A0A0F7TRV7"/>
<dbReference type="InterPro" id="IPR001810">
    <property type="entry name" value="F-box_dom"/>
</dbReference>
<dbReference type="OrthoDB" id="3766406at2759"/>
<proteinExistence type="predicted"/>
<keyword evidence="3" id="KW-1185">Reference proteome</keyword>
<organism evidence="2 3">
    <name type="scientific">Penicillium brasilianum</name>
    <dbReference type="NCBI Taxonomy" id="104259"/>
    <lineage>
        <taxon>Eukaryota</taxon>
        <taxon>Fungi</taxon>
        <taxon>Dikarya</taxon>
        <taxon>Ascomycota</taxon>
        <taxon>Pezizomycotina</taxon>
        <taxon>Eurotiomycetes</taxon>
        <taxon>Eurotiomycetidae</taxon>
        <taxon>Eurotiales</taxon>
        <taxon>Aspergillaceae</taxon>
        <taxon>Penicillium</taxon>
    </lineage>
</organism>
<dbReference type="Proteomes" id="UP000042958">
    <property type="component" value="Unassembled WGS sequence"/>
</dbReference>
<evidence type="ECO:0000313" key="3">
    <source>
        <dbReference type="Proteomes" id="UP000042958"/>
    </source>
</evidence>
<evidence type="ECO:0000259" key="1">
    <source>
        <dbReference type="PROSITE" id="PS50181"/>
    </source>
</evidence>
<gene>
    <name evidence="2" type="ORF">PMG11_07185</name>
</gene>
<sequence>MSPTTAATNLDLLPPELLLLISQYLSTVDSTCLALCSHRFFTLPFGDFLYRPFPLGGLGSPAERIDLLTRLTRHLPEYYLCYACMRMHLWRHVNLPCPDFKLMKCYDDLPWDKRKSLCFSIFQIQFPTFSTYRFYWLHLYLTMRRYYLGPSFGIPLESLLYTEVTLKSLQSAYYSQEQMSETNLHPGKRTGLKSIEARICPISPSLCLRIQELAIASRQSVSHLLPRKIHIEVCRHIGTYSSNFIEIINSLFESYRQQGHSFAGLSNNGKCHECNTAWDLDLREVEVDDVCLTLTRWKDLGPGLSPDDPRWRIHIPWGPYVSPVDTNDPRIRFEMHAQDPQGLSFDDMLARNLALLQGRRYRRIMKKWGPGWWILQGHEDETKRSWSQCVVI</sequence>
<feature type="domain" description="F-box" evidence="1">
    <location>
        <begin position="7"/>
        <end position="53"/>
    </location>
</feature>
<name>A0A0F7TRV7_PENBI</name>
<reference evidence="3" key="1">
    <citation type="journal article" date="2015" name="Genome Announc.">
        <title>Draft genome sequence of the fungus Penicillium brasilianum MG11.</title>
        <authorList>
            <person name="Horn F."/>
            <person name="Linde J."/>
            <person name="Mattern D.J."/>
            <person name="Walther G."/>
            <person name="Guthke R."/>
            <person name="Brakhage A.A."/>
            <person name="Valiante V."/>
        </authorList>
    </citation>
    <scope>NUCLEOTIDE SEQUENCE [LARGE SCALE GENOMIC DNA]</scope>
    <source>
        <strain evidence="3">MG11</strain>
    </source>
</reference>